<dbReference type="RefSeq" id="WP_284373583.1">
    <property type="nucleotide sequence ID" value="NZ_BSNJ01000005.1"/>
</dbReference>
<keyword evidence="4" id="KW-1185">Reference proteome</keyword>
<dbReference type="InterPro" id="IPR032466">
    <property type="entry name" value="Metal_Hydrolase"/>
</dbReference>
<dbReference type="InterPro" id="IPR011059">
    <property type="entry name" value="Metal-dep_hydrolase_composite"/>
</dbReference>
<protein>
    <submittedName>
        <fullName evidence="3">Amidohydrolase</fullName>
    </submittedName>
</protein>
<dbReference type="PANTHER" id="PTHR43135:SF3">
    <property type="entry name" value="ALPHA-D-RIBOSE 1-METHYLPHOSPHONATE 5-TRIPHOSPHATE DIPHOSPHATASE"/>
    <property type="match status" value="1"/>
</dbReference>
<evidence type="ECO:0000256" key="1">
    <source>
        <dbReference type="SAM" id="SignalP"/>
    </source>
</evidence>
<evidence type="ECO:0000313" key="4">
    <source>
        <dbReference type="Proteomes" id="UP001161390"/>
    </source>
</evidence>
<proteinExistence type="predicted"/>
<gene>
    <name evidence="3" type="ORF">GCM10007854_26890</name>
</gene>
<evidence type="ECO:0000313" key="3">
    <source>
        <dbReference type="EMBL" id="GLQ21734.1"/>
    </source>
</evidence>
<dbReference type="Gene3D" id="3.20.20.140">
    <property type="entry name" value="Metal-dependent hydrolases"/>
    <property type="match status" value="1"/>
</dbReference>
<organism evidence="3 4">
    <name type="scientific">Algimonas porphyrae</name>
    <dbReference type="NCBI Taxonomy" id="1128113"/>
    <lineage>
        <taxon>Bacteria</taxon>
        <taxon>Pseudomonadati</taxon>
        <taxon>Pseudomonadota</taxon>
        <taxon>Alphaproteobacteria</taxon>
        <taxon>Maricaulales</taxon>
        <taxon>Robiginitomaculaceae</taxon>
        <taxon>Algimonas</taxon>
    </lineage>
</organism>
<reference evidence="3" key="2">
    <citation type="submission" date="2023-01" db="EMBL/GenBank/DDBJ databases">
        <title>Draft genome sequence of Algimonas porphyrae strain NBRC 108216.</title>
        <authorList>
            <person name="Sun Q."/>
            <person name="Mori K."/>
        </authorList>
    </citation>
    <scope>NUCLEOTIDE SEQUENCE</scope>
    <source>
        <strain evidence="3">NBRC 108216</strain>
    </source>
</reference>
<dbReference type="EMBL" id="BSNJ01000005">
    <property type="protein sequence ID" value="GLQ21734.1"/>
    <property type="molecule type" value="Genomic_DNA"/>
</dbReference>
<accession>A0ABQ5V4T0</accession>
<reference evidence="3" key="1">
    <citation type="journal article" date="2014" name="Int. J. Syst. Evol. Microbiol.">
        <title>Complete genome of a new Firmicutes species belonging to the dominant human colonic microbiota ('Ruminococcus bicirculans') reveals two chromosomes and a selective capacity to utilize plant glucans.</title>
        <authorList>
            <consortium name="NISC Comparative Sequencing Program"/>
            <person name="Wegmann U."/>
            <person name="Louis P."/>
            <person name="Goesmann A."/>
            <person name="Henrissat B."/>
            <person name="Duncan S.H."/>
            <person name="Flint H.J."/>
        </authorList>
    </citation>
    <scope>NUCLEOTIDE SEQUENCE</scope>
    <source>
        <strain evidence="3">NBRC 108216</strain>
    </source>
</reference>
<evidence type="ECO:0000259" key="2">
    <source>
        <dbReference type="Pfam" id="PF01979"/>
    </source>
</evidence>
<name>A0ABQ5V4T0_9PROT</name>
<dbReference type="InterPro" id="IPR006680">
    <property type="entry name" value="Amidohydro-rel"/>
</dbReference>
<feature type="signal peptide" evidence="1">
    <location>
        <begin position="1"/>
        <end position="19"/>
    </location>
</feature>
<comment type="caution">
    <text evidence="3">The sequence shown here is derived from an EMBL/GenBank/DDBJ whole genome shotgun (WGS) entry which is preliminary data.</text>
</comment>
<dbReference type="PANTHER" id="PTHR43135">
    <property type="entry name" value="ALPHA-D-RIBOSE 1-METHYLPHOSPHONATE 5-TRIPHOSPHATE DIPHOSPHATASE"/>
    <property type="match status" value="1"/>
</dbReference>
<dbReference type="PROSITE" id="PS51257">
    <property type="entry name" value="PROKAR_LIPOPROTEIN"/>
    <property type="match status" value="1"/>
</dbReference>
<feature type="chain" id="PRO_5046736471" evidence="1">
    <location>
        <begin position="20"/>
        <end position="419"/>
    </location>
</feature>
<dbReference type="Gene3D" id="2.30.40.10">
    <property type="entry name" value="Urease, subunit C, domain 1"/>
    <property type="match status" value="1"/>
</dbReference>
<keyword evidence="1" id="KW-0732">Signal</keyword>
<dbReference type="InterPro" id="IPR051781">
    <property type="entry name" value="Metallo-dep_Hydrolase"/>
</dbReference>
<feature type="domain" description="Amidohydrolase-related" evidence="2">
    <location>
        <begin position="202"/>
        <end position="386"/>
    </location>
</feature>
<sequence length="419" mass="45336">MRYIVLGAALWLGACELKAAPVTEYVGGQWWTGTDFVSDTRYVRDGEFVDPLSHAAETRVSLAGRFMIPPLADAHLHNLSGTQSTFATLSELRRDGIVYAVSLGDSAKGRRASLACERHTGSADIVRSNGMITSPGGHPVMNYEAQALGKQGWSLTDDDREMIAEAPVFAQDVYWTAQSAADIRAMEAAYIAQQPDIVKVIIFGDRGVDDETLHAVVSMAARHDRRVFAHINDAKDLERAIDAGVDALAHISGYDTGAPVSKALIARLAETDIAVIPTLARQLAMEPFVPPQYRLSETDRQTLEAGHARILNDLIQAEVTVLPGFDLNGGTALDEILYWIRIGAVTAEEALMIATKNAPQHLFPDRTVGCLEIGCEASFIALTADPRQDMRRVRTAMSALIFKGAAIPTALPACDQIAL</sequence>
<dbReference type="Pfam" id="PF01979">
    <property type="entry name" value="Amidohydro_1"/>
    <property type="match status" value="1"/>
</dbReference>
<dbReference type="SUPFAM" id="SSF51556">
    <property type="entry name" value="Metallo-dependent hydrolases"/>
    <property type="match status" value="1"/>
</dbReference>
<dbReference type="Proteomes" id="UP001161390">
    <property type="component" value="Unassembled WGS sequence"/>
</dbReference>